<dbReference type="InterPro" id="IPR036915">
    <property type="entry name" value="Cyclin-like_sf"/>
</dbReference>
<feature type="domain" description="Cyclin C-terminal" evidence="7">
    <location>
        <begin position="349"/>
        <end position="467"/>
    </location>
</feature>
<dbReference type="PIRSF" id="PIRSF001771">
    <property type="entry name" value="Cyclin_A_B_D_E"/>
    <property type="match status" value="1"/>
</dbReference>
<name>A0A835YJW4_9STRA</name>
<dbReference type="InterPro" id="IPR039361">
    <property type="entry name" value="Cyclin"/>
</dbReference>
<dbReference type="InterPro" id="IPR013763">
    <property type="entry name" value="Cyclin-like_dom"/>
</dbReference>
<dbReference type="Gene3D" id="1.10.472.10">
    <property type="entry name" value="Cyclin-like"/>
    <property type="match status" value="2"/>
</dbReference>
<evidence type="ECO:0000256" key="1">
    <source>
        <dbReference type="ARBA" id="ARBA00022618"/>
    </source>
</evidence>
<feature type="compositionally biased region" description="Polar residues" evidence="5">
    <location>
        <begin position="15"/>
        <end position="26"/>
    </location>
</feature>
<keyword evidence="3" id="KW-0131">Cell cycle</keyword>
<dbReference type="AlphaFoldDB" id="A0A835YJW4"/>
<evidence type="ECO:0000256" key="3">
    <source>
        <dbReference type="ARBA" id="ARBA00023306"/>
    </source>
</evidence>
<organism evidence="8 9">
    <name type="scientific">Tribonema minus</name>
    <dbReference type="NCBI Taxonomy" id="303371"/>
    <lineage>
        <taxon>Eukaryota</taxon>
        <taxon>Sar</taxon>
        <taxon>Stramenopiles</taxon>
        <taxon>Ochrophyta</taxon>
        <taxon>PX clade</taxon>
        <taxon>Xanthophyceae</taxon>
        <taxon>Tribonematales</taxon>
        <taxon>Tribonemataceae</taxon>
        <taxon>Tribonema</taxon>
    </lineage>
</organism>
<dbReference type="FunFam" id="1.10.472.10:FF:000001">
    <property type="entry name" value="G2/mitotic-specific cyclin"/>
    <property type="match status" value="1"/>
</dbReference>
<dbReference type="InterPro" id="IPR046965">
    <property type="entry name" value="Cyclin_A/B-like"/>
</dbReference>
<dbReference type="OrthoDB" id="5590282at2759"/>
<dbReference type="PANTHER" id="PTHR10177">
    <property type="entry name" value="CYCLINS"/>
    <property type="match status" value="1"/>
</dbReference>
<evidence type="ECO:0000259" key="6">
    <source>
        <dbReference type="SMART" id="SM00385"/>
    </source>
</evidence>
<dbReference type="InterPro" id="IPR006671">
    <property type="entry name" value="Cyclin_N"/>
</dbReference>
<proteinExistence type="inferred from homology"/>
<protein>
    <submittedName>
        <fullName evidence="8">Cyclin-like protein</fullName>
    </submittedName>
</protein>
<dbReference type="EMBL" id="JAFCMP010000552">
    <property type="protein sequence ID" value="KAG5175192.1"/>
    <property type="molecule type" value="Genomic_DNA"/>
</dbReference>
<dbReference type="SMART" id="SM01332">
    <property type="entry name" value="Cyclin_C"/>
    <property type="match status" value="1"/>
</dbReference>
<dbReference type="GO" id="GO:0051301">
    <property type="term" value="P:cell division"/>
    <property type="evidence" value="ECO:0007669"/>
    <property type="project" value="UniProtKB-KW"/>
</dbReference>
<feature type="domain" description="Cyclin-like" evidence="6">
    <location>
        <begin position="256"/>
        <end position="340"/>
    </location>
</feature>
<evidence type="ECO:0000259" key="7">
    <source>
        <dbReference type="SMART" id="SM01332"/>
    </source>
</evidence>
<dbReference type="SUPFAM" id="SSF47954">
    <property type="entry name" value="Cyclin-like"/>
    <property type="match status" value="2"/>
</dbReference>
<dbReference type="GO" id="GO:0044772">
    <property type="term" value="P:mitotic cell cycle phase transition"/>
    <property type="evidence" value="ECO:0007669"/>
    <property type="project" value="InterPro"/>
</dbReference>
<dbReference type="GO" id="GO:0016538">
    <property type="term" value="F:cyclin-dependent protein serine/threonine kinase regulator activity"/>
    <property type="evidence" value="ECO:0007669"/>
    <property type="project" value="InterPro"/>
</dbReference>
<comment type="similarity">
    <text evidence="4">Belongs to the cyclin family.</text>
</comment>
<sequence length="475" mass="51854">MKQGAKRQALKPLSRASNSPAVSSQESENKREPAKPRLSAAAASNVKRPRTSGVSEGSGGDPKPSKPPPPQQRQRQQQHAVRRSRRLSGAQQTGEPAPRSGSSSSSATVRQADAADDDESSATTTVTAPLKPCSAEAAADDFLSGLESIANSQRGSGSSGEDNGGEESLASQLSKDETQQRVADLQDAFAAHEELSQSVYAKCVTEDYLGTFNRCYGAQYQHWLRTQEANLKFRPTAYLTQVQRDLRAVMRSTLIDWLVEVCTEFRLQPGTPFLVIELLDRSLSAFCVNRDNLQLLGCACLLVAAKFEEEHPPSVNSLVYISDSAYTISDMVRMEGQVLQHLNFAVSCVTPHHFAAEFSAAAGCNARQGYLCLYLLELALLDYSLVSLLPSHKAAAAALLARMTMRRGGGAWSALARQFTGYSAATLEPCVRRMRVLHESAENSKLHAIRDRYCKQERHRVALVCCLKESELVFT</sequence>
<evidence type="ECO:0000313" key="8">
    <source>
        <dbReference type="EMBL" id="KAG5175192.1"/>
    </source>
</evidence>
<gene>
    <name evidence="8" type="ORF">JKP88DRAFT_283687</name>
</gene>
<keyword evidence="2 4" id="KW-0195">Cyclin</keyword>
<feature type="region of interest" description="Disordered" evidence="5">
    <location>
        <begin position="150"/>
        <end position="177"/>
    </location>
</feature>
<reference evidence="8" key="1">
    <citation type="submission" date="2021-02" db="EMBL/GenBank/DDBJ databases">
        <title>First Annotated Genome of the Yellow-green Alga Tribonema minus.</title>
        <authorList>
            <person name="Mahan K.M."/>
        </authorList>
    </citation>
    <scope>NUCLEOTIDE SEQUENCE</scope>
    <source>
        <strain evidence="8">UTEX B ZZ1240</strain>
    </source>
</reference>
<dbReference type="Pfam" id="PF02984">
    <property type="entry name" value="Cyclin_C"/>
    <property type="match status" value="1"/>
</dbReference>
<dbReference type="Pfam" id="PF00134">
    <property type="entry name" value="Cyclin_N"/>
    <property type="match status" value="1"/>
</dbReference>
<feature type="region of interest" description="Disordered" evidence="5">
    <location>
        <begin position="1"/>
        <end position="128"/>
    </location>
</feature>
<evidence type="ECO:0000256" key="2">
    <source>
        <dbReference type="ARBA" id="ARBA00023127"/>
    </source>
</evidence>
<comment type="caution">
    <text evidence="8">The sequence shown here is derived from an EMBL/GenBank/DDBJ whole genome shotgun (WGS) entry which is preliminary data.</text>
</comment>
<dbReference type="InterPro" id="IPR004367">
    <property type="entry name" value="Cyclin_C-dom"/>
</dbReference>
<evidence type="ECO:0000313" key="9">
    <source>
        <dbReference type="Proteomes" id="UP000664859"/>
    </source>
</evidence>
<dbReference type="SMART" id="SM00385">
    <property type="entry name" value="CYCLIN"/>
    <property type="match status" value="2"/>
</dbReference>
<evidence type="ECO:0000256" key="4">
    <source>
        <dbReference type="RuleBase" id="RU000383"/>
    </source>
</evidence>
<accession>A0A835YJW4</accession>
<keyword evidence="1" id="KW-0132">Cell division</keyword>
<dbReference type="Proteomes" id="UP000664859">
    <property type="component" value="Unassembled WGS sequence"/>
</dbReference>
<evidence type="ECO:0000256" key="5">
    <source>
        <dbReference type="SAM" id="MobiDB-lite"/>
    </source>
</evidence>
<keyword evidence="9" id="KW-1185">Reference proteome</keyword>
<feature type="domain" description="Cyclin-like" evidence="6">
    <location>
        <begin position="353"/>
        <end position="439"/>
    </location>
</feature>